<dbReference type="EMBL" id="QZCH01000009">
    <property type="protein sequence ID" value="RJG48144.1"/>
    <property type="molecule type" value="Genomic_DNA"/>
</dbReference>
<dbReference type="InterPro" id="IPR001387">
    <property type="entry name" value="Cro/C1-type_HTH"/>
</dbReference>
<reference evidence="2 3" key="1">
    <citation type="submission" date="2018-09" db="EMBL/GenBank/DDBJ databases">
        <authorList>
            <person name="Wang F."/>
        </authorList>
    </citation>
    <scope>NUCLEOTIDE SEQUENCE [LARGE SCALE GENOMIC DNA]</scope>
    <source>
        <strain evidence="2 3">PLHSC7-2</strain>
    </source>
</reference>
<dbReference type="InterPro" id="IPR010982">
    <property type="entry name" value="Lambda_DNA-bd_dom_sf"/>
</dbReference>
<organism evidence="2 3">
    <name type="scientific">Motilimonas pumila</name>
    <dbReference type="NCBI Taxonomy" id="2303987"/>
    <lineage>
        <taxon>Bacteria</taxon>
        <taxon>Pseudomonadati</taxon>
        <taxon>Pseudomonadota</taxon>
        <taxon>Gammaproteobacteria</taxon>
        <taxon>Alteromonadales</taxon>
        <taxon>Alteromonadales genera incertae sedis</taxon>
        <taxon>Motilimonas</taxon>
    </lineage>
</organism>
<dbReference type="GO" id="GO:0003677">
    <property type="term" value="F:DNA binding"/>
    <property type="evidence" value="ECO:0007669"/>
    <property type="project" value="InterPro"/>
</dbReference>
<evidence type="ECO:0000259" key="1">
    <source>
        <dbReference type="SMART" id="SM00530"/>
    </source>
</evidence>
<dbReference type="Proteomes" id="UP000283255">
    <property type="component" value="Unassembled WGS sequence"/>
</dbReference>
<evidence type="ECO:0000313" key="3">
    <source>
        <dbReference type="Proteomes" id="UP000283255"/>
    </source>
</evidence>
<name>A0A418YFW7_9GAMM</name>
<keyword evidence="3" id="KW-1185">Reference proteome</keyword>
<dbReference type="AlphaFoldDB" id="A0A418YFW7"/>
<dbReference type="SMART" id="SM00530">
    <property type="entry name" value="HTH_XRE"/>
    <property type="match status" value="1"/>
</dbReference>
<accession>A0A418YFW7</accession>
<dbReference type="Pfam" id="PF13443">
    <property type="entry name" value="HTH_26"/>
    <property type="match status" value="1"/>
</dbReference>
<dbReference type="SUPFAM" id="SSF47413">
    <property type="entry name" value="lambda repressor-like DNA-binding domains"/>
    <property type="match status" value="1"/>
</dbReference>
<gene>
    <name evidence="2" type="ORF">D1Z90_08710</name>
</gene>
<reference evidence="2 3" key="2">
    <citation type="submission" date="2019-01" db="EMBL/GenBank/DDBJ databases">
        <title>Motilimonas pumilus sp. nov., isolated from the gut of sea cucumber (Apostichopus japonicus).</title>
        <authorList>
            <person name="Wang F.-Q."/>
            <person name="Ren L.-H."/>
            <person name="Lin Y.-W."/>
            <person name="Sun G.-H."/>
            <person name="Du Z.-J."/>
            <person name="Zhao J.-X."/>
            <person name="Liu X.-J."/>
            <person name="Liu L.-J."/>
        </authorList>
    </citation>
    <scope>NUCLEOTIDE SEQUENCE [LARGE SCALE GENOMIC DNA]</scope>
    <source>
        <strain evidence="2 3">PLHSC7-2</strain>
    </source>
</reference>
<dbReference type="Gene3D" id="1.10.260.40">
    <property type="entry name" value="lambda repressor-like DNA-binding domains"/>
    <property type="match status" value="1"/>
</dbReference>
<protein>
    <submittedName>
        <fullName evidence="2">XRE family transcriptional regulator</fullName>
    </submittedName>
</protein>
<feature type="domain" description="HTH cro/C1-type" evidence="1">
    <location>
        <begin position="20"/>
        <end position="74"/>
    </location>
</feature>
<proteinExistence type="predicted"/>
<evidence type="ECO:0000313" key="2">
    <source>
        <dbReference type="EMBL" id="RJG48144.1"/>
    </source>
</evidence>
<comment type="caution">
    <text evidence="2">The sequence shown here is derived from an EMBL/GenBank/DDBJ whole genome shotgun (WGS) entry which is preliminary data.</text>
</comment>
<dbReference type="CDD" id="cd00093">
    <property type="entry name" value="HTH_XRE"/>
    <property type="match status" value="1"/>
</dbReference>
<sequence length="260" mass="29597">MRGLGSKLDQSKYLCGIFDALQRVLKQQGITYKTLAESLSISEVTVKRVFQDRDCKMSRIVQICEVIGVPFTDVLAVAEQAPPKLDSLPVRAEHALLKTPGLLPFFMLLLNDFSVAAICQEQGISTADSYLYLRELEKIELIKLGQGDEFVWLITRPVKWSVAGPFQRVLISVNQRFVKTCIEQHHDAPMAFQSAARKISESTKEKFEQALAEVYRDFQKQASLDQLYYDQSELHSHKLLLAFSTFEIRNFCQVPDFKQG</sequence>